<keyword evidence="1" id="KW-0808">Transferase</keyword>
<proteinExistence type="predicted"/>
<gene>
    <name evidence="3" type="ORF">GCM10009663_07330</name>
</gene>
<keyword evidence="1" id="KW-0418">Kinase</keyword>
<evidence type="ECO:0000313" key="3">
    <source>
        <dbReference type="EMBL" id="GAA1070879.1"/>
    </source>
</evidence>
<dbReference type="Pfam" id="PF13581">
    <property type="entry name" value="HATPase_c_2"/>
    <property type="match status" value="1"/>
</dbReference>
<dbReference type="SUPFAM" id="SSF55874">
    <property type="entry name" value="ATPase domain of HSP90 chaperone/DNA topoisomerase II/histidine kinase"/>
    <property type="match status" value="1"/>
</dbReference>
<dbReference type="InterPro" id="IPR050267">
    <property type="entry name" value="Anti-sigma-factor_SerPK"/>
</dbReference>
<accession>A0ABN1TA69</accession>
<organism evidence="3 4">
    <name type="scientific">Kitasatospora arboriphila</name>
    <dbReference type="NCBI Taxonomy" id="258052"/>
    <lineage>
        <taxon>Bacteria</taxon>
        <taxon>Bacillati</taxon>
        <taxon>Actinomycetota</taxon>
        <taxon>Actinomycetes</taxon>
        <taxon>Kitasatosporales</taxon>
        <taxon>Streptomycetaceae</taxon>
        <taxon>Kitasatospora</taxon>
    </lineage>
</organism>
<keyword evidence="4" id="KW-1185">Reference proteome</keyword>
<dbReference type="InterPro" id="IPR003594">
    <property type="entry name" value="HATPase_dom"/>
</dbReference>
<evidence type="ECO:0000313" key="4">
    <source>
        <dbReference type="Proteomes" id="UP001499987"/>
    </source>
</evidence>
<dbReference type="PANTHER" id="PTHR35526">
    <property type="entry name" value="ANTI-SIGMA-F FACTOR RSBW-RELATED"/>
    <property type="match status" value="1"/>
</dbReference>
<comment type="caution">
    <text evidence="3">The sequence shown here is derived from an EMBL/GenBank/DDBJ whole genome shotgun (WGS) entry which is preliminary data.</text>
</comment>
<dbReference type="EMBL" id="BAAALD010000004">
    <property type="protein sequence ID" value="GAA1070879.1"/>
    <property type="molecule type" value="Genomic_DNA"/>
</dbReference>
<feature type="domain" description="Histidine kinase/HSP90-like ATPase" evidence="2">
    <location>
        <begin position="32"/>
        <end position="121"/>
    </location>
</feature>
<sequence>MTTAARSSTAVTRQAPPAVAELPCEERSAQLARGLVRARLGHLGLAALVEDAELVVSELVGNSVRHCGGRRIRVAVRRRLDGRVRISVEDACRTPPTLLTATEDDECHRGLALVDTLADRWGTAPTACGKVTWADLR</sequence>
<dbReference type="InterPro" id="IPR036890">
    <property type="entry name" value="HATPase_C_sf"/>
</dbReference>
<evidence type="ECO:0000259" key="2">
    <source>
        <dbReference type="Pfam" id="PF13581"/>
    </source>
</evidence>
<dbReference type="PANTHER" id="PTHR35526:SF3">
    <property type="entry name" value="ANTI-SIGMA-F FACTOR RSBW"/>
    <property type="match status" value="1"/>
</dbReference>
<protein>
    <recommendedName>
        <fullName evidence="2">Histidine kinase/HSP90-like ATPase domain-containing protein</fullName>
    </recommendedName>
</protein>
<dbReference type="Proteomes" id="UP001499987">
    <property type="component" value="Unassembled WGS sequence"/>
</dbReference>
<keyword evidence="1" id="KW-0723">Serine/threonine-protein kinase</keyword>
<reference evidence="3 4" key="1">
    <citation type="journal article" date="2019" name="Int. J. Syst. Evol. Microbiol.">
        <title>The Global Catalogue of Microorganisms (GCM) 10K type strain sequencing project: providing services to taxonomists for standard genome sequencing and annotation.</title>
        <authorList>
            <consortium name="The Broad Institute Genomics Platform"/>
            <consortium name="The Broad Institute Genome Sequencing Center for Infectious Disease"/>
            <person name="Wu L."/>
            <person name="Ma J."/>
        </authorList>
    </citation>
    <scope>NUCLEOTIDE SEQUENCE [LARGE SCALE GENOMIC DNA]</scope>
    <source>
        <strain evidence="3 4">JCM 13002</strain>
    </source>
</reference>
<dbReference type="Gene3D" id="3.30.565.10">
    <property type="entry name" value="Histidine kinase-like ATPase, C-terminal domain"/>
    <property type="match status" value="1"/>
</dbReference>
<evidence type="ECO:0000256" key="1">
    <source>
        <dbReference type="ARBA" id="ARBA00022527"/>
    </source>
</evidence>
<name>A0ABN1TA69_9ACTN</name>
<dbReference type="RefSeq" id="WP_344621987.1">
    <property type="nucleotide sequence ID" value="NZ_BAAALD010000004.1"/>
</dbReference>
<dbReference type="CDD" id="cd16936">
    <property type="entry name" value="HATPase_RsbW-like"/>
    <property type="match status" value="1"/>
</dbReference>